<evidence type="ECO:0000256" key="8">
    <source>
        <dbReference type="ARBA" id="ARBA00023186"/>
    </source>
</evidence>
<dbReference type="Pfam" id="PF00004">
    <property type="entry name" value="AAA"/>
    <property type="match status" value="1"/>
</dbReference>
<evidence type="ECO:0000256" key="11">
    <source>
        <dbReference type="RuleBase" id="RU004432"/>
    </source>
</evidence>
<dbReference type="GO" id="GO:0005524">
    <property type="term" value="F:ATP binding"/>
    <property type="evidence" value="ECO:0007669"/>
    <property type="project" value="UniProtKB-KW"/>
</dbReference>
<dbReference type="Gene3D" id="1.10.8.60">
    <property type="match status" value="1"/>
</dbReference>
<evidence type="ECO:0000256" key="10">
    <source>
        <dbReference type="PROSITE-ProRule" id="PRU01251"/>
    </source>
</evidence>
<comment type="subcellular location">
    <subcellularLocation>
        <location evidence="1">Cytoplasm</location>
    </subcellularLocation>
</comment>
<protein>
    <submittedName>
        <fullName evidence="14">AAA family ATPase</fullName>
    </submittedName>
</protein>
<keyword evidence="15" id="KW-1185">Reference proteome</keyword>
<dbReference type="InterPro" id="IPR028299">
    <property type="entry name" value="ClpA/B_CS2"/>
</dbReference>
<dbReference type="InterPro" id="IPR050130">
    <property type="entry name" value="ClpA_ClpB"/>
</dbReference>
<keyword evidence="3 10" id="KW-0677">Repeat</keyword>
<dbReference type="GO" id="GO:0016887">
    <property type="term" value="F:ATP hydrolysis activity"/>
    <property type="evidence" value="ECO:0007669"/>
    <property type="project" value="InterPro"/>
</dbReference>
<accession>A0A420UVA3</accession>
<evidence type="ECO:0000256" key="1">
    <source>
        <dbReference type="ARBA" id="ARBA00004496"/>
    </source>
</evidence>
<keyword evidence="7 12" id="KW-0175">Coiled coil</keyword>
<dbReference type="Proteomes" id="UP000028058">
    <property type="component" value="Unassembled WGS sequence"/>
</dbReference>
<evidence type="ECO:0000256" key="9">
    <source>
        <dbReference type="ARBA" id="ARBA00026057"/>
    </source>
</evidence>
<evidence type="ECO:0000256" key="7">
    <source>
        <dbReference type="ARBA" id="ARBA00023054"/>
    </source>
</evidence>
<dbReference type="CDD" id="cd00009">
    <property type="entry name" value="AAA"/>
    <property type="match status" value="1"/>
</dbReference>
<dbReference type="Pfam" id="PF17871">
    <property type="entry name" value="AAA_lid_9"/>
    <property type="match status" value="1"/>
</dbReference>
<evidence type="ECO:0000313" key="15">
    <source>
        <dbReference type="Proteomes" id="UP000028058"/>
    </source>
</evidence>
<dbReference type="InterPro" id="IPR018368">
    <property type="entry name" value="ClpA/B_CS1"/>
</dbReference>
<comment type="caution">
    <text evidence="14">The sequence shown here is derived from an EMBL/GenBank/DDBJ whole genome shotgun (WGS) entry which is preliminary data.</text>
</comment>
<dbReference type="SUPFAM" id="SSF81923">
    <property type="entry name" value="Double Clp-N motif"/>
    <property type="match status" value="1"/>
</dbReference>
<dbReference type="Pfam" id="PF10431">
    <property type="entry name" value="ClpB_D2-small"/>
    <property type="match status" value="2"/>
</dbReference>
<dbReference type="InterPro" id="IPR019489">
    <property type="entry name" value="Clp_ATPase_C"/>
</dbReference>
<evidence type="ECO:0000256" key="12">
    <source>
        <dbReference type="SAM" id="Coils"/>
    </source>
</evidence>
<proteinExistence type="inferred from homology"/>
<dbReference type="FunFam" id="3.40.50.300:FF:000025">
    <property type="entry name" value="ATP-dependent Clp protease subunit"/>
    <property type="match status" value="1"/>
</dbReference>
<dbReference type="InterPro" id="IPR041546">
    <property type="entry name" value="ClpA/ClpB_AAA_lid"/>
</dbReference>
<keyword evidence="6" id="KW-0346">Stress response</keyword>
<dbReference type="PANTHER" id="PTHR11638:SF18">
    <property type="entry name" value="HEAT SHOCK PROTEIN 104"/>
    <property type="match status" value="1"/>
</dbReference>
<dbReference type="Pfam" id="PF02861">
    <property type="entry name" value="Clp_N"/>
    <property type="match status" value="1"/>
</dbReference>
<dbReference type="RefSeq" id="WP_043463627.1">
    <property type="nucleotide sequence ID" value="NZ_CP134822.1"/>
</dbReference>
<dbReference type="AlphaFoldDB" id="A0A420UVA3"/>
<dbReference type="GO" id="GO:0005737">
    <property type="term" value="C:cytoplasm"/>
    <property type="evidence" value="ECO:0007669"/>
    <property type="project" value="UniProtKB-SubCell"/>
</dbReference>
<dbReference type="SMART" id="SM01086">
    <property type="entry name" value="ClpB_D2-small"/>
    <property type="match status" value="1"/>
</dbReference>
<dbReference type="InterPro" id="IPR004176">
    <property type="entry name" value="Clp_R_N"/>
</dbReference>
<dbReference type="CDD" id="cd19499">
    <property type="entry name" value="RecA-like_ClpB_Hsp104-like"/>
    <property type="match status" value="1"/>
</dbReference>
<feature type="coiled-coil region" evidence="12">
    <location>
        <begin position="454"/>
        <end position="512"/>
    </location>
</feature>
<dbReference type="SMART" id="SM00382">
    <property type="entry name" value="AAA"/>
    <property type="match status" value="2"/>
</dbReference>
<evidence type="ECO:0000256" key="4">
    <source>
        <dbReference type="ARBA" id="ARBA00022741"/>
    </source>
</evidence>
<dbReference type="FunFam" id="3.40.50.300:FF:000120">
    <property type="entry name" value="ATP-dependent chaperone ClpB"/>
    <property type="match status" value="1"/>
</dbReference>
<dbReference type="FunFam" id="3.40.50.300:FF:000010">
    <property type="entry name" value="Chaperone clpB 1, putative"/>
    <property type="match status" value="1"/>
</dbReference>
<dbReference type="PRINTS" id="PR00300">
    <property type="entry name" value="CLPPROTEASEA"/>
</dbReference>
<evidence type="ECO:0000313" key="14">
    <source>
        <dbReference type="EMBL" id="RKM91227.1"/>
    </source>
</evidence>
<keyword evidence="5 11" id="KW-0067">ATP-binding</keyword>
<name>A0A420UVA3_9ACTN</name>
<dbReference type="Pfam" id="PF07724">
    <property type="entry name" value="AAA_2"/>
    <property type="match status" value="1"/>
</dbReference>
<dbReference type="InterPro" id="IPR003593">
    <property type="entry name" value="AAA+_ATPase"/>
</dbReference>
<dbReference type="PROSITE" id="PS00870">
    <property type="entry name" value="CLPAB_1"/>
    <property type="match status" value="1"/>
</dbReference>
<sequence length="910" mass="99498">MDAELTNRSQEAISAAGRRAVSAGNPDITPVHLLLALLEGQENENIQDLLAAVEADQAALRSGAERLLGALPAVQGSTVAPPQPDRELLAVAADASQRAKELGDAYISTEHLLIGLAAQGGRTGELLHQQGASAEKLLDAFQNNRGGRRVTTPDPEGTYKALEKFGTDFTAIAREGKLDPVIGRDAEIRRVVQVLSRRTKNNPVLIGEPGVGKTAVVEGLAQRIVKGDVPESLKDKRLVALDIGAMLAGAKYRGEFEERLKTVLSEIKESEGRIITFIDELHTVVGAGAGGDSAMDAGNMLKPMLARGELRMVGATTLDEYRERIEKDPALERRFQQVLVAEPSVQDSIAILRGLKGRYEAHHGVQIADSALVAAATLSDRYITSRFLPDKAIDLVDEAASRLQMEIDSSPVEIDELQRAVDRKMMEEESLLATEVGDEKRKFLKKQDREKDLSPDARDRLEKLRRERAEKEEKLRALRARWDNEKAIHTRVGELKKRLDELETELELAERKAPETGDWVTPGRLRSEVIPQTRKELEEAAAAQKDLQGGGMVGEEVGPDDIAGVVAAWTGIPAGRLLEGETQKLLRMEDELGKRLIGQREAVRAVSDAVRRTRAGISDPDRPTGSFLFLGPTGVGKTELAKTLADFLFDDERAMVRIDMSEYSEKHSVARLVGAPPGYVGYEEGGQLTEAVRRRPYSVILLDEVEKAHHEVFDILLQVLDDGRLTDGQGRTVDFRNTILVLTSNLGSHYLVDPAISEEDKKARVLETVRSSFRPEFLNRLDDLVVFHALGTGQLKRIAQLQVEHLQQRLTDRRLTLDVSEDALEWLSRLGHEPKAETAGAEGAGAAEAGPDLSYGARPLRRLVQTAIGDQLAREILSGTVRDGDTVRVDVSEDGRGLTVGAAARTGTDG</sequence>
<comment type="subunit">
    <text evidence="9">Homohexamer. The oligomerization is ATP-dependent.</text>
</comment>
<gene>
    <name evidence="14" type="ORF">SFRA_029375</name>
</gene>
<comment type="similarity">
    <text evidence="2 11">Belongs to the ClpA/ClpB family.</text>
</comment>
<dbReference type="PANTHER" id="PTHR11638">
    <property type="entry name" value="ATP-DEPENDENT CLP PROTEASE"/>
    <property type="match status" value="1"/>
</dbReference>
<dbReference type="EMBL" id="JNAD02000018">
    <property type="protein sequence ID" value="RKM91227.1"/>
    <property type="molecule type" value="Genomic_DNA"/>
</dbReference>
<dbReference type="InterPro" id="IPR027417">
    <property type="entry name" value="P-loop_NTPase"/>
</dbReference>
<dbReference type="InterPro" id="IPR003959">
    <property type="entry name" value="ATPase_AAA_core"/>
</dbReference>
<evidence type="ECO:0000256" key="2">
    <source>
        <dbReference type="ARBA" id="ARBA00008675"/>
    </source>
</evidence>
<evidence type="ECO:0000256" key="6">
    <source>
        <dbReference type="ARBA" id="ARBA00023016"/>
    </source>
</evidence>
<dbReference type="OrthoDB" id="9803641at2"/>
<evidence type="ECO:0000259" key="13">
    <source>
        <dbReference type="PROSITE" id="PS51903"/>
    </source>
</evidence>
<evidence type="ECO:0000256" key="5">
    <source>
        <dbReference type="ARBA" id="ARBA00022840"/>
    </source>
</evidence>
<dbReference type="Gene3D" id="3.40.50.300">
    <property type="entry name" value="P-loop containing nucleotide triphosphate hydrolases"/>
    <property type="match status" value="3"/>
</dbReference>
<dbReference type="PROSITE" id="PS51903">
    <property type="entry name" value="CLP_R"/>
    <property type="match status" value="1"/>
</dbReference>
<reference evidence="14 15" key="1">
    <citation type="journal article" date="2014" name="Genome Announc.">
        <title>Draft Genome Sequence of Streptomyces fradiae ATCC 19609, a Strain Highly Sensitive to Antibiotics.</title>
        <authorList>
            <person name="Bekker O.B."/>
            <person name="Klimina K.M."/>
            <person name="Vatlin A.A."/>
            <person name="Zakharevich N.V."/>
            <person name="Kasianov A.S."/>
            <person name="Danilenko V.N."/>
        </authorList>
    </citation>
    <scope>NUCLEOTIDE SEQUENCE [LARGE SCALE GENOMIC DNA]</scope>
    <source>
        <strain evidence="14 15">ATCC 19609</strain>
    </source>
</reference>
<feature type="domain" description="Clp R" evidence="13">
    <location>
        <begin position="1"/>
        <end position="147"/>
    </location>
</feature>
<organism evidence="14 15">
    <name type="scientific">Streptomyces xinghaiensis</name>
    <dbReference type="NCBI Taxonomy" id="1038928"/>
    <lineage>
        <taxon>Bacteria</taxon>
        <taxon>Bacillati</taxon>
        <taxon>Actinomycetota</taxon>
        <taxon>Actinomycetes</taxon>
        <taxon>Kitasatosporales</taxon>
        <taxon>Streptomycetaceae</taxon>
        <taxon>Streptomyces</taxon>
    </lineage>
</organism>
<dbReference type="InterPro" id="IPR001270">
    <property type="entry name" value="ClpA/B"/>
</dbReference>
<dbReference type="SUPFAM" id="SSF52540">
    <property type="entry name" value="P-loop containing nucleoside triphosphate hydrolases"/>
    <property type="match status" value="2"/>
</dbReference>
<dbReference type="PROSITE" id="PS00871">
    <property type="entry name" value="CLPAB_2"/>
    <property type="match status" value="1"/>
</dbReference>
<keyword evidence="8 11" id="KW-0143">Chaperone</keyword>
<evidence type="ECO:0000256" key="3">
    <source>
        <dbReference type="ARBA" id="ARBA00022737"/>
    </source>
</evidence>
<dbReference type="GO" id="GO:0034605">
    <property type="term" value="P:cellular response to heat"/>
    <property type="evidence" value="ECO:0007669"/>
    <property type="project" value="TreeGrafter"/>
</dbReference>
<dbReference type="InterPro" id="IPR036628">
    <property type="entry name" value="Clp_N_dom_sf"/>
</dbReference>
<dbReference type="Gene3D" id="1.10.1780.10">
    <property type="entry name" value="Clp, N-terminal domain"/>
    <property type="match status" value="1"/>
</dbReference>
<keyword evidence="4 11" id="KW-0547">Nucleotide-binding</keyword>